<dbReference type="Proteomes" id="UP001066276">
    <property type="component" value="Chromosome 7"/>
</dbReference>
<sequence length="80" mass="8552">MRIDRKKLMRSKGAERCRFGHPCDPGPHGGSRTAKERGSCIPRPRGDPADPGKGKEDGGRNAPGWAEARPIAAPMAYAAN</sequence>
<dbReference type="EMBL" id="JANPWB010000011">
    <property type="protein sequence ID" value="KAJ1131581.1"/>
    <property type="molecule type" value="Genomic_DNA"/>
</dbReference>
<feature type="compositionally biased region" description="Low complexity" evidence="1">
    <location>
        <begin position="66"/>
        <end position="80"/>
    </location>
</feature>
<reference evidence="2" key="1">
    <citation type="journal article" date="2022" name="bioRxiv">
        <title>Sequencing and chromosome-scale assembly of the giantPleurodeles waltlgenome.</title>
        <authorList>
            <person name="Brown T."/>
            <person name="Elewa A."/>
            <person name="Iarovenko S."/>
            <person name="Subramanian E."/>
            <person name="Araus A.J."/>
            <person name="Petzold A."/>
            <person name="Susuki M."/>
            <person name="Suzuki K.-i.T."/>
            <person name="Hayashi T."/>
            <person name="Toyoda A."/>
            <person name="Oliveira C."/>
            <person name="Osipova E."/>
            <person name="Leigh N.D."/>
            <person name="Simon A."/>
            <person name="Yun M.H."/>
        </authorList>
    </citation>
    <scope>NUCLEOTIDE SEQUENCE</scope>
    <source>
        <strain evidence="2">20211129_DDA</strain>
        <tissue evidence="2">Liver</tissue>
    </source>
</reference>
<evidence type="ECO:0000256" key="1">
    <source>
        <dbReference type="SAM" id="MobiDB-lite"/>
    </source>
</evidence>
<keyword evidence="3" id="KW-1185">Reference proteome</keyword>
<proteinExistence type="predicted"/>
<feature type="compositionally biased region" description="Basic and acidic residues" evidence="1">
    <location>
        <begin position="33"/>
        <end position="59"/>
    </location>
</feature>
<evidence type="ECO:0000313" key="2">
    <source>
        <dbReference type="EMBL" id="KAJ1131581.1"/>
    </source>
</evidence>
<dbReference type="AlphaFoldDB" id="A0AAV7PTT7"/>
<comment type="caution">
    <text evidence="2">The sequence shown here is derived from an EMBL/GenBank/DDBJ whole genome shotgun (WGS) entry which is preliminary data.</text>
</comment>
<accession>A0AAV7PTT7</accession>
<feature type="region of interest" description="Disordered" evidence="1">
    <location>
        <begin position="19"/>
        <end position="80"/>
    </location>
</feature>
<organism evidence="2 3">
    <name type="scientific">Pleurodeles waltl</name>
    <name type="common">Iberian ribbed newt</name>
    <dbReference type="NCBI Taxonomy" id="8319"/>
    <lineage>
        <taxon>Eukaryota</taxon>
        <taxon>Metazoa</taxon>
        <taxon>Chordata</taxon>
        <taxon>Craniata</taxon>
        <taxon>Vertebrata</taxon>
        <taxon>Euteleostomi</taxon>
        <taxon>Amphibia</taxon>
        <taxon>Batrachia</taxon>
        <taxon>Caudata</taxon>
        <taxon>Salamandroidea</taxon>
        <taxon>Salamandridae</taxon>
        <taxon>Pleurodelinae</taxon>
        <taxon>Pleurodeles</taxon>
    </lineage>
</organism>
<evidence type="ECO:0000313" key="3">
    <source>
        <dbReference type="Proteomes" id="UP001066276"/>
    </source>
</evidence>
<protein>
    <submittedName>
        <fullName evidence="2">Uncharacterized protein</fullName>
    </submittedName>
</protein>
<gene>
    <name evidence="2" type="ORF">NDU88_009916</name>
</gene>
<name>A0AAV7PTT7_PLEWA</name>